<keyword evidence="4" id="KW-1003">Cell membrane</keyword>
<accession>A0A268FCP2</accession>
<feature type="transmembrane region" description="Helical" evidence="8">
    <location>
        <begin position="150"/>
        <end position="173"/>
    </location>
</feature>
<comment type="subcellular location">
    <subcellularLocation>
        <location evidence="1 8">Cell membrane</location>
        <topology evidence="1 8">Multi-pass membrane protein</topology>
    </subcellularLocation>
</comment>
<gene>
    <name evidence="9" type="ORF">CHH57_11145</name>
</gene>
<dbReference type="CDD" id="cd06261">
    <property type="entry name" value="TM_PBP2"/>
    <property type="match status" value="1"/>
</dbReference>
<evidence type="ECO:0000256" key="6">
    <source>
        <dbReference type="ARBA" id="ARBA00022989"/>
    </source>
</evidence>
<evidence type="ECO:0000313" key="9">
    <source>
        <dbReference type="EMBL" id="PAD83097.1"/>
    </source>
</evidence>
<dbReference type="Gene3D" id="1.10.3720.10">
    <property type="entry name" value="MetI-like"/>
    <property type="match status" value="1"/>
</dbReference>
<dbReference type="InterPro" id="IPR000515">
    <property type="entry name" value="MetI-like"/>
</dbReference>
<dbReference type="InterPro" id="IPR035906">
    <property type="entry name" value="MetI-like_sf"/>
</dbReference>
<dbReference type="PROSITE" id="PS50928">
    <property type="entry name" value="ABC_TM1"/>
    <property type="match status" value="1"/>
</dbReference>
<feature type="transmembrane region" description="Helical" evidence="8">
    <location>
        <begin position="257"/>
        <end position="279"/>
    </location>
</feature>
<protein>
    <submittedName>
        <fullName evidence="9">Uncharacterized protein</fullName>
    </submittedName>
</protein>
<feature type="transmembrane region" description="Helical" evidence="8">
    <location>
        <begin position="103"/>
        <end position="127"/>
    </location>
</feature>
<dbReference type="AlphaFoldDB" id="A0A268FCP2"/>
<name>A0A268FCP2_NIACI</name>
<dbReference type="GO" id="GO:0055085">
    <property type="term" value="P:transmembrane transport"/>
    <property type="evidence" value="ECO:0007669"/>
    <property type="project" value="InterPro"/>
</dbReference>
<evidence type="ECO:0000256" key="3">
    <source>
        <dbReference type="ARBA" id="ARBA00022448"/>
    </source>
</evidence>
<feature type="transmembrane region" description="Helical" evidence="8">
    <location>
        <begin position="209"/>
        <end position="231"/>
    </location>
</feature>
<proteinExistence type="inferred from homology"/>
<keyword evidence="5 8" id="KW-0812">Transmembrane</keyword>
<evidence type="ECO:0000256" key="8">
    <source>
        <dbReference type="RuleBase" id="RU363032"/>
    </source>
</evidence>
<keyword evidence="6 8" id="KW-1133">Transmembrane helix</keyword>
<evidence type="ECO:0000256" key="5">
    <source>
        <dbReference type="ARBA" id="ARBA00022692"/>
    </source>
</evidence>
<dbReference type="Proteomes" id="UP000216961">
    <property type="component" value="Unassembled WGS sequence"/>
</dbReference>
<evidence type="ECO:0000313" key="10">
    <source>
        <dbReference type="Proteomes" id="UP000216961"/>
    </source>
</evidence>
<dbReference type="PANTHER" id="PTHR42929">
    <property type="entry name" value="INNER MEMBRANE ABC TRANSPORTER PERMEASE PROTEIN YDCU-RELATED-RELATED"/>
    <property type="match status" value="1"/>
</dbReference>
<evidence type="ECO:0000256" key="7">
    <source>
        <dbReference type="ARBA" id="ARBA00023136"/>
    </source>
</evidence>
<dbReference type="SUPFAM" id="SSF161098">
    <property type="entry name" value="MetI-like"/>
    <property type="match status" value="1"/>
</dbReference>
<sequence>MRGENMNHQAKPKKSDYLMLLPSLLPVLLIFVYPLIRGIMMTFQENGTSHFTMGNYIEFFTNPDYYQTIFRTLALVIPAAFLELFIAFAITYYIRGKMKGKGIIAGLIIFPLTLGSLIIDMAIISFFKPTGWFNTILLQIGLIDEPVRLVYNYTGAFIACVILGVAFLATNFIGMMDSIDPNLEKASRSLGASEWVTFRRVFYPLIRGGVLRVFALNIIMQIGVYTSAVIVGNPASATRTFAVVAFEEAMRNFNYSMANTVAVVMAITQLVILAIVFALRKRGFVGSASTFK</sequence>
<evidence type="ECO:0000256" key="2">
    <source>
        <dbReference type="ARBA" id="ARBA00007069"/>
    </source>
</evidence>
<evidence type="ECO:0000256" key="1">
    <source>
        <dbReference type="ARBA" id="ARBA00004651"/>
    </source>
</evidence>
<keyword evidence="3 8" id="KW-0813">Transport</keyword>
<dbReference type="KEGG" id="bcir:C2I06_13825"/>
<reference evidence="9 10" key="1">
    <citation type="submission" date="2017-07" db="EMBL/GenBank/DDBJ databases">
        <title>Isolation and whole genome analysis of endospore-forming bacteria from heroin.</title>
        <authorList>
            <person name="Kalinowski J."/>
            <person name="Ahrens B."/>
            <person name="Al-Dilaimi A."/>
            <person name="Winkler A."/>
            <person name="Wibberg D."/>
            <person name="Schleenbecker U."/>
            <person name="Ruckert C."/>
            <person name="Wolfel R."/>
            <person name="Grass G."/>
        </authorList>
    </citation>
    <scope>NUCLEOTIDE SEQUENCE [LARGE SCALE GENOMIC DNA]</scope>
    <source>
        <strain evidence="9 10">7521-2</strain>
    </source>
</reference>
<feature type="transmembrane region" description="Helical" evidence="8">
    <location>
        <begin position="17"/>
        <end position="36"/>
    </location>
</feature>
<dbReference type="PANTHER" id="PTHR42929:SF1">
    <property type="entry name" value="INNER MEMBRANE ABC TRANSPORTER PERMEASE PROTEIN YDCU-RELATED"/>
    <property type="match status" value="1"/>
</dbReference>
<feature type="transmembrane region" description="Helical" evidence="8">
    <location>
        <begin position="69"/>
        <end position="94"/>
    </location>
</feature>
<evidence type="ECO:0000256" key="4">
    <source>
        <dbReference type="ARBA" id="ARBA00022475"/>
    </source>
</evidence>
<dbReference type="Pfam" id="PF00528">
    <property type="entry name" value="BPD_transp_1"/>
    <property type="match status" value="1"/>
</dbReference>
<keyword evidence="7 8" id="KW-0472">Membrane</keyword>
<organism evidence="9 10">
    <name type="scientific">Niallia circulans</name>
    <name type="common">Bacillus circulans</name>
    <dbReference type="NCBI Taxonomy" id="1397"/>
    <lineage>
        <taxon>Bacteria</taxon>
        <taxon>Bacillati</taxon>
        <taxon>Bacillota</taxon>
        <taxon>Bacilli</taxon>
        <taxon>Bacillales</taxon>
        <taxon>Bacillaceae</taxon>
        <taxon>Niallia</taxon>
    </lineage>
</organism>
<dbReference type="EMBL" id="NPBQ01000070">
    <property type="protein sequence ID" value="PAD83097.1"/>
    <property type="molecule type" value="Genomic_DNA"/>
</dbReference>
<dbReference type="GO" id="GO:0005886">
    <property type="term" value="C:plasma membrane"/>
    <property type="evidence" value="ECO:0007669"/>
    <property type="project" value="UniProtKB-SubCell"/>
</dbReference>
<comment type="similarity">
    <text evidence="2">Belongs to the binding-protein-dependent transport system permease family. CysTW subfamily.</text>
</comment>
<comment type="caution">
    <text evidence="9">The sequence shown here is derived from an EMBL/GenBank/DDBJ whole genome shotgun (WGS) entry which is preliminary data.</text>
</comment>